<feature type="transmembrane region" description="Helical" evidence="6">
    <location>
        <begin position="20"/>
        <end position="43"/>
    </location>
</feature>
<evidence type="ECO:0000313" key="8">
    <source>
        <dbReference type="EMBL" id="GEQ97391.1"/>
    </source>
</evidence>
<keyword evidence="5 6" id="KW-0472">Membrane</keyword>
<evidence type="ECO:0000313" key="9">
    <source>
        <dbReference type="Proteomes" id="UP000322084"/>
    </source>
</evidence>
<organism evidence="8 9">
    <name type="scientific">Iodidimonas gelatinilytica</name>
    <dbReference type="NCBI Taxonomy" id="1236966"/>
    <lineage>
        <taxon>Bacteria</taxon>
        <taxon>Pseudomonadati</taxon>
        <taxon>Pseudomonadota</taxon>
        <taxon>Alphaproteobacteria</taxon>
        <taxon>Iodidimonadales</taxon>
        <taxon>Iodidimonadaceae</taxon>
        <taxon>Iodidimonas</taxon>
    </lineage>
</organism>
<sequence>MLGQEIAALHAEDTSKTKTLAFFTTLAIMLACSGIYGTVAFSVERRRKEVAIRKIAGANRKDMLRLITLQILKPILFANILTLPVACW</sequence>
<dbReference type="GO" id="GO:0005886">
    <property type="term" value="C:plasma membrane"/>
    <property type="evidence" value="ECO:0007669"/>
    <property type="project" value="UniProtKB-SubCell"/>
</dbReference>
<name>A0A5A7MN36_9PROT</name>
<keyword evidence="2" id="KW-1003">Cell membrane</keyword>
<dbReference type="EMBL" id="BKCL01000002">
    <property type="protein sequence ID" value="GEQ97391.1"/>
    <property type="molecule type" value="Genomic_DNA"/>
</dbReference>
<evidence type="ECO:0000256" key="1">
    <source>
        <dbReference type="ARBA" id="ARBA00004651"/>
    </source>
</evidence>
<evidence type="ECO:0000256" key="6">
    <source>
        <dbReference type="SAM" id="Phobius"/>
    </source>
</evidence>
<comment type="subcellular location">
    <subcellularLocation>
        <location evidence="1">Cell membrane</location>
        <topology evidence="1">Multi-pass membrane protein</topology>
    </subcellularLocation>
</comment>
<keyword evidence="4 6" id="KW-1133">Transmembrane helix</keyword>
<dbReference type="Pfam" id="PF02687">
    <property type="entry name" value="FtsX"/>
    <property type="match status" value="1"/>
</dbReference>
<reference evidence="8 9" key="1">
    <citation type="submission" date="2019-09" db="EMBL/GenBank/DDBJ databases">
        <title>NBRP : Genome information of microbial organism related human and environment.</title>
        <authorList>
            <person name="Hattori M."/>
            <person name="Oshima K."/>
            <person name="Inaba H."/>
            <person name="Suda W."/>
            <person name="Sakamoto M."/>
            <person name="Iino T."/>
            <person name="Kitahara M."/>
            <person name="Oshida Y."/>
            <person name="Iida T."/>
            <person name="Kudo T."/>
            <person name="Itoh T."/>
            <person name="Ohkuma M."/>
        </authorList>
    </citation>
    <scope>NUCLEOTIDE SEQUENCE [LARGE SCALE GENOMIC DNA]</scope>
    <source>
        <strain evidence="8 9">Hi-2</strain>
    </source>
</reference>
<feature type="domain" description="ABC3 transporter permease C-terminal" evidence="7">
    <location>
        <begin position="22"/>
        <end position="87"/>
    </location>
</feature>
<evidence type="ECO:0000256" key="4">
    <source>
        <dbReference type="ARBA" id="ARBA00022989"/>
    </source>
</evidence>
<protein>
    <recommendedName>
        <fullName evidence="7">ABC3 transporter permease C-terminal domain-containing protein</fullName>
    </recommendedName>
</protein>
<evidence type="ECO:0000259" key="7">
    <source>
        <dbReference type="Pfam" id="PF02687"/>
    </source>
</evidence>
<evidence type="ECO:0000256" key="2">
    <source>
        <dbReference type="ARBA" id="ARBA00022475"/>
    </source>
</evidence>
<dbReference type="Proteomes" id="UP000322084">
    <property type="component" value="Unassembled WGS sequence"/>
</dbReference>
<gene>
    <name evidence="8" type="ORF">JCM17844_10280</name>
</gene>
<proteinExistence type="predicted"/>
<evidence type="ECO:0000256" key="3">
    <source>
        <dbReference type="ARBA" id="ARBA00022692"/>
    </source>
</evidence>
<comment type="caution">
    <text evidence="8">The sequence shown here is derived from an EMBL/GenBank/DDBJ whole genome shotgun (WGS) entry which is preliminary data.</text>
</comment>
<dbReference type="InterPro" id="IPR003838">
    <property type="entry name" value="ABC3_permease_C"/>
</dbReference>
<accession>A0A5A7MN36</accession>
<feature type="transmembrane region" description="Helical" evidence="6">
    <location>
        <begin position="64"/>
        <end position="86"/>
    </location>
</feature>
<dbReference type="AlphaFoldDB" id="A0A5A7MN36"/>
<evidence type="ECO:0000256" key="5">
    <source>
        <dbReference type="ARBA" id="ARBA00023136"/>
    </source>
</evidence>
<keyword evidence="3 6" id="KW-0812">Transmembrane</keyword>